<protein>
    <recommendedName>
        <fullName evidence="2">DUF418 domain-containing protein</fullName>
    </recommendedName>
</protein>
<dbReference type="AlphaFoldDB" id="A0A1H0J4I3"/>
<feature type="transmembrane region" description="Helical" evidence="1">
    <location>
        <begin position="54"/>
        <end position="83"/>
    </location>
</feature>
<feature type="transmembrane region" description="Helical" evidence="1">
    <location>
        <begin position="325"/>
        <end position="345"/>
    </location>
</feature>
<keyword evidence="1" id="KW-0812">Transmembrane</keyword>
<dbReference type="EMBL" id="FNIL01000012">
    <property type="protein sequence ID" value="SDO38413.1"/>
    <property type="molecule type" value="Genomic_DNA"/>
</dbReference>
<dbReference type="PANTHER" id="PTHR30590">
    <property type="entry name" value="INNER MEMBRANE PROTEIN"/>
    <property type="match status" value="1"/>
</dbReference>
<feature type="transmembrane region" description="Helical" evidence="1">
    <location>
        <begin position="284"/>
        <end position="304"/>
    </location>
</feature>
<dbReference type="PANTHER" id="PTHR30590:SF3">
    <property type="entry name" value="HYPOTHETICAL MEMBRANE SPANNING PROTEIN"/>
    <property type="match status" value="1"/>
</dbReference>
<dbReference type="InterPro" id="IPR007349">
    <property type="entry name" value="DUF418"/>
</dbReference>
<accession>A0A1H0J4I3</accession>
<feature type="domain" description="DUF418" evidence="2">
    <location>
        <begin position="229"/>
        <end position="390"/>
    </location>
</feature>
<proteinExistence type="predicted"/>
<feature type="transmembrane region" description="Helical" evidence="1">
    <location>
        <begin position="351"/>
        <end position="372"/>
    </location>
</feature>
<feature type="transmembrane region" description="Helical" evidence="1">
    <location>
        <begin position="103"/>
        <end position="136"/>
    </location>
</feature>
<gene>
    <name evidence="3" type="ORF">SAMN04488053_11261</name>
</gene>
<keyword evidence="1" id="KW-0472">Membrane</keyword>
<name>A0A1H0J4I3_9BACI</name>
<keyword evidence="1" id="KW-1133">Transmembrane helix</keyword>
<feature type="transmembrane region" description="Helical" evidence="1">
    <location>
        <begin position="143"/>
        <end position="164"/>
    </location>
</feature>
<evidence type="ECO:0000313" key="3">
    <source>
        <dbReference type="EMBL" id="SDO38413.1"/>
    </source>
</evidence>
<dbReference type="RefSeq" id="WP_175444319.1">
    <property type="nucleotide sequence ID" value="NZ_FNIL01000012.1"/>
</dbReference>
<feature type="transmembrane region" description="Helical" evidence="1">
    <location>
        <begin position="248"/>
        <end position="268"/>
    </location>
</feature>
<sequence length="395" mass="45125">MAEIDHKDRIQTLDIIRGIALAGILLVNVQMMTSTSFFKTAYGIQPEAQSQLDYILNLFIEFFVQGSFVSTFSFLFGMGFYLFMTKAKAKGWNEKKLFTRRLFILALFGLAHLVLFWLGDILLTYAVSGFFLLLFYQAKEKTLLTWSIILLSLFFLFYSTQMLIPEAFLEGMQAQGEALVAQAVQAYSMPFISAEWWQFRLTEELPMILGQLPVLIPYVLGIFLFGFYAAKKGWFQHARENRPFFKKLALISLAVTLPFWGLMAYVQVTNDVAGSLTAYYTYDFYLRIGALPLALFYISVITLLTTKEQISPLLQRFGAMGRMALTNYLSHTVIIVLFIHVTGLFDQISVLTNMMIVVAVIGMQLIWSPIILNKYQFGPLEALWRKGTYKGAEKK</sequence>
<feature type="transmembrane region" description="Helical" evidence="1">
    <location>
        <begin position="15"/>
        <end position="33"/>
    </location>
</feature>
<evidence type="ECO:0000256" key="1">
    <source>
        <dbReference type="SAM" id="Phobius"/>
    </source>
</evidence>
<dbReference type="Pfam" id="PF04235">
    <property type="entry name" value="DUF418"/>
    <property type="match status" value="1"/>
</dbReference>
<reference evidence="4" key="1">
    <citation type="submission" date="2016-10" db="EMBL/GenBank/DDBJ databases">
        <authorList>
            <person name="Varghese N."/>
            <person name="Submissions S."/>
        </authorList>
    </citation>
    <scope>NUCLEOTIDE SEQUENCE [LARGE SCALE GENOMIC DNA]</scope>
    <source>
        <strain evidence="4">CGMCC 1.10369</strain>
    </source>
</reference>
<keyword evidence="4" id="KW-1185">Reference proteome</keyword>
<evidence type="ECO:0000313" key="4">
    <source>
        <dbReference type="Proteomes" id="UP000198778"/>
    </source>
</evidence>
<dbReference type="InterPro" id="IPR052529">
    <property type="entry name" value="Bact_Transport_Assoc"/>
</dbReference>
<evidence type="ECO:0000259" key="2">
    <source>
        <dbReference type="Pfam" id="PF04235"/>
    </source>
</evidence>
<organism evidence="3 4">
    <name type="scientific">Alkalicoccus daliensis</name>
    <dbReference type="NCBI Taxonomy" id="745820"/>
    <lineage>
        <taxon>Bacteria</taxon>
        <taxon>Bacillati</taxon>
        <taxon>Bacillota</taxon>
        <taxon>Bacilli</taxon>
        <taxon>Bacillales</taxon>
        <taxon>Bacillaceae</taxon>
        <taxon>Alkalicoccus</taxon>
    </lineage>
</organism>
<feature type="transmembrane region" description="Helical" evidence="1">
    <location>
        <begin position="208"/>
        <end position="228"/>
    </location>
</feature>
<dbReference type="Proteomes" id="UP000198778">
    <property type="component" value="Unassembled WGS sequence"/>
</dbReference>